<name>A0ABU1QSQ3_9BACT</name>
<evidence type="ECO:0000313" key="2">
    <source>
        <dbReference type="Proteomes" id="UP001264980"/>
    </source>
</evidence>
<proteinExistence type="predicted"/>
<evidence type="ECO:0008006" key="3">
    <source>
        <dbReference type="Google" id="ProtNLM"/>
    </source>
</evidence>
<comment type="caution">
    <text evidence="1">The sequence shown here is derived from an EMBL/GenBank/DDBJ whole genome shotgun (WGS) entry which is preliminary data.</text>
</comment>
<gene>
    <name evidence="1" type="ORF">J2W84_001194</name>
</gene>
<protein>
    <recommendedName>
        <fullName evidence="3">Transposase</fullName>
    </recommendedName>
</protein>
<sequence length="45" mass="5370">MRTFAGYVRMFVMRVPLSVNNMQRWEWIIAAFVRRRAGYVPPPAK</sequence>
<dbReference type="EMBL" id="JAVDTI010000001">
    <property type="protein sequence ID" value="MDR6804157.1"/>
    <property type="molecule type" value="Genomic_DNA"/>
</dbReference>
<reference evidence="1 2" key="1">
    <citation type="submission" date="2023-07" db="EMBL/GenBank/DDBJ databases">
        <title>Sorghum-associated microbial communities from plants grown in Nebraska, USA.</title>
        <authorList>
            <person name="Schachtman D."/>
        </authorList>
    </citation>
    <scope>NUCLEOTIDE SEQUENCE [LARGE SCALE GENOMIC DNA]</scope>
    <source>
        <strain evidence="1 2">BE57</strain>
    </source>
</reference>
<dbReference type="RefSeq" id="WP_309981856.1">
    <property type="nucleotide sequence ID" value="NZ_JAVDTI010000001.1"/>
</dbReference>
<dbReference type="Proteomes" id="UP001264980">
    <property type="component" value="Unassembled WGS sequence"/>
</dbReference>
<keyword evidence="2" id="KW-1185">Reference proteome</keyword>
<evidence type="ECO:0000313" key="1">
    <source>
        <dbReference type="EMBL" id="MDR6804157.1"/>
    </source>
</evidence>
<accession>A0ABU1QSQ3</accession>
<organism evidence="1 2">
    <name type="scientific">Dyadobacter fermentans</name>
    <dbReference type="NCBI Taxonomy" id="94254"/>
    <lineage>
        <taxon>Bacteria</taxon>
        <taxon>Pseudomonadati</taxon>
        <taxon>Bacteroidota</taxon>
        <taxon>Cytophagia</taxon>
        <taxon>Cytophagales</taxon>
        <taxon>Spirosomataceae</taxon>
        <taxon>Dyadobacter</taxon>
    </lineage>
</organism>